<evidence type="ECO:0000313" key="12">
    <source>
        <dbReference type="Proteomes" id="UP000197666"/>
    </source>
</evidence>
<evidence type="ECO:0000256" key="5">
    <source>
        <dbReference type="ARBA" id="ARBA00023002"/>
    </source>
</evidence>
<feature type="domain" description="Major facilitator superfamily (MFS) profile" evidence="10">
    <location>
        <begin position="34"/>
        <end position="519"/>
    </location>
</feature>
<evidence type="ECO:0000259" key="10">
    <source>
        <dbReference type="PROSITE" id="PS50850"/>
    </source>
</evidence>
<feature type="transmembrane region" description="Helical" evidence="9">
    <location>
        <begin position="189"/>
        <end position="212"/>
    </location>
</feature>
<feature type="transmembrane region" description="Helical" evidence="9">
    <location>
        <begin position="157"/>
        <end position="177"/>
    </location>
</feature>
<feature type="binding site" description="axial binding residue" evidence="8">
    <location>
        <position position="1062"/>
    </location>
    <ligand>
        <name>heme</name>
        <dbReference type="ChEBI" id="CHEBI:30413"/>
    </ligand>
    <ligandPart>
        <name>Fe</name>
        <dbReference type="ChEBI" id="CHEBI:18248"/>
    </ligandPart>
</feature>
<keyword evidence="2 9" id="KW-0812">Transmembrane</keyword>
<keyword evidence="4 9" id="KW-1133">Transmembrane helix</keyword>
<dbReference type="Proteomes" id="UP000197666">
    <property type="component" value="Unassembled WGS sequence"/>
</dbReference>
<dbReference type="PROSITE" id="PS00086">
    <property type="entry name" value="CYTOCHROME_P450"/>
    <property type="match status" value="1"/>
</dbReference>
<dbReference type="InterPro" id="IPR036259">
    <property type="entry name" value="MFS_trans_sf"/>
</dbReference>
<reference evidence="12" key="1">
    <citation type="submission" date="2018-10" db="EMBL/GenBank/DDBJ databases">
        <title>FDA dAtabase for Regulatory Grade micrObial Sequences (FDA-ARGOS): Supporting development and validation of Infectious Disease Dx tests.</title>
        <authorList>
            <person name="Kerrigan L."/>
            <person name="Tallon L."/>
            <person name="Sadzewicz L."/>
            <person name="Sengamalay N."/>
            <person name="Ott S."/>
            <person name="Godinez A."/>
            <person name="Nagaraj S."/>
            <person name="Vavikolanu K."/>
            <person name="Nadendla S."/>
            <person name="George J."/>
            <person name="Sichtig H."/>
        </authorList>
    </citation>
    <scope>NUCLEOTIDE SEQUENCE [LARGE SCALE GENOMIC DNA]</scope>
    <source>
        <strain evidence="12">FDAARGOS_311</strain>
    </source>
</reference>
<evidence type="ECO:0000256" key="7">
    <source>
        <dbReference type="ARBA" id="ARBA00023136"/>
    </source>
</evidence>
<dbReference type="SUPFAM" id="SSF48264">
    <property type="entry name" value="Cytochrome P450"/>
    <property type="match status" value="1"/>
</dbReference>
<evidence type="ECO:0000256" key="3">
    <source>
        <dbReference type="ARBA" id="ARBA00022723"/>
    </source>
</evidence>
<dbReference type="Gene3D" id="1.20.1720.10">
    <property type="entry name" value="Multidrug resistance protein D"/>
    <property type="match status" value="2"/>
</dbReference>
<evidence type="ECO:0000256" key="2">
    <source>
        <dbReference type="ARBA" id="ARBA00022692"/>
    </source>
</evidence>
<dbReference type="Gene3D" id="1.10.630.10">
    <property type="entry name" value="Cytochrome P450"/>
    <property type="match status" value="1"/>
</dbReference>
<comment type="subcellular location">
    <subcellularLocation>
        <location evidence="1">Membrane</location>
        <topology evidence="1">Multi-pass membrane protein</topology>
    </subcellularLocation>
</comment>
<dbReference type="InterPro" id="IPR036396">
    <property type="entry name" value="Cyt_P450_sf"/>
</dbReference>
<dbReference type="InterPro" id="IPR001128">
    <property type="entry name" value="Cyt_P450"/>
</dbReference>
<dbReference type="Pfam" id="PF07690">
    <property type="entry name" value="MFS_1"/>
    <property type="match status" value="1"/>
</dbReference>
<name>A0A505I9I7_ASPNG</name>
<evidence type="ECO:0000313" key="11">
    <source>
        <dbReference type="EMBL" id="TPR08723.1"/>
    </source>
</evidence>
<feature type="transmembrane region" description="Helical" evidence="9">
    <location>
        <begin position="399"/>
        <end position="424"/>
    </location>
</feature>
<feature type="transmembrane region" description="Helical" evidence="9">
    <location>
        <begin position="373"/>
        <end position="393"/>
    </location>
</feature>
<dbReference type="GO" id="GO:0004497">
    <property type="term" value="F:monooxygenase activity"/>
    <property type="evidence" value="ECO:0007669"/>
    <property type="project" value="InterPro"/>
</dbReference>
<dbReference type="VEuPathDB" id="FungiDB:An02g10840"/>
<protein>
    <submittedName>
        <fullName evidence="11">Ras association (RalGDS/AF-6) domain family protein</fullName>
    </submittedName>
</protein>
<dbReference type="PANTHER" id="PTHR42718:SF36">
    <property type="entry name" value="MULTIDRUG TRANSPORTER, PUTATIVE (AFU_ORTHOLOGUE AFUA_4G13820)-RELATED"/>
    <property type="match status" value="1"/>
</dbReference>
<dbReference type="Pfam" id="PF00067">
    <property type="entry name" value="p450"/>
    <property type="match status" value="1"/>
</dbReference>
<evidence type="ECO:0000256" key="4">
    <source>
        <dbReference type="ARBA" id="ARBA00022989"/>
    </source>
</evidence>
<comment type="caution">
    <text evidence="11">The sequence shown here is derived from an EMBL/GenBank/DDBJ whole genome shotgun (WGS) entry which is preliminary data.</text>
</comment>
<dbReference type="VEuPathDB" id="FungiDB:ASPNIDRAFT2_1185188"/>
<feature type="transmembrane region" description="Helical" evidence="9">
    <location>
        <begin position="345"/>
        <end position="366"/>
    </location>
</feature>
<dbReference type="GO" id="GO:0016705">
    <property type="term" value="F:oxidoreductase activity, acting on paired donors, with incorporation or reduction of molecular oxygen"/>
    <property type="evidence" value="ECO:0007669"/>
    <property type="project" value="InterPro"/>
</dbReference>
<keyword evidence="8" id="KW-0349">Heme</keyword>
<dbReference type="GO" id="GO:0016020">
    <property type="term" value="C:membrane"/>
    <property type="evidence" value="ECO:0007669"/>
    <property type="project" value="UniProtKB-SubCell"/>
</dbReference>
<dbReference type="PANTHER" id="PTHR42718">
    <property type="entry name" value="MAJOR FACILITATOR SUPERFAMILY MULTIDRUG TRANSPORTER MFSC"/>
    <property type="match status" value="1"/>
</dbReference>
<dbReference type="InterPro" id="IPR017972">
    <property type="entry name" value="Cyt_P450_CS"/>
</dbReference>
<evidence type="ECO:0000256" key="8">
    <source>
        <dbReference type="PIRSR" id="PIRSR602401-1"/>
    </source>
</evidence>
<dbReference type="PRINTS" id="PR00463">
    <property type="entry name" value="EP450I"/>
</dbReference>
<keyword evidence="7 9" id="KW-0472">Membrane</keyword>
<gene>
    <name evidence="11" type="ORF">CAN33_005610</name>
</gene>
<feature type="transmembrane region" description="Helical" evidence="9">
    <location>
        <begin position="255"/>
        <end position="274"/>
    </location>
</feature>
<dbReference type="InterPro" id="IPR002401">
    <property type="entry name" value="Cyt_P450_E_grp-I"/>
</dbReference>
<feature type="transmembrane region" description="Helical" evidence="9">
    <location>
        <begin position="28"/>
        <end position="50"/>
    </location>
</feature>
<dbReference type="GO" id="GO:0020037">
    <property type="term" value="F:heme binding"/>
    <property type="evidence" value="ECO:0007669"/>
    <property type="project" value="InterPro"/>
</dbReference>
<dbReference type="VEuPathDB" id="FungiDB:An02g10830"/>
<accession>A0A505I9I7</accession>
<dbReference type="SUPFAM" id="SSF103473">
    <property type="entry name" value="MFS general substrate transporter"/>
    <property type="match status" value="1"/>
</dbReference>
<dbReference type="VEuPathDB" id="FungiDB:M747DRAFT_363109"/>
<dbReference type="AlphaFoldDB" id="A0A505I9I7"/>
<keyword evidence="6 8" id="KW-0408">Iron</keyword>
<dbReference type="GO" id="GO:0022857">
    <property type="term" value="F:transmembrane transporter activity"/>
    <property type="evidence" value="ECO:0007669"/>
    <property type="project" value="InterPro"/>
</dbReference>
<dbReference type="InterPro" id="IPR011701">
    <property type="entry name" value="MFS"/>
</dbReference>
<dbReference type="VEuPathDB" id="FungiDB:ATCC64974_53990"/>
<feature type="transmembrane region" description="Helical" evidence="9">
    <location>
        <begin position="224"/>
        <end position="243"/>
    </location>
</feature>
<proteinExistence type="predicted"/>
<dbReference type="GO" id="GO:0005506">
    <property type="term" value="F:iron ion binding"/>
    <property type="evidence" value="ECO:0007669"/>
    <property type="project" value="InterPro"/>
</dbReference>
<feature type="transmembrane region" description="Helical" evidence="9">
    <location>
        <begin position="95"/>
        <end position="117"/>
    </location>
</feature>
<keyword evidence="3 8" id="KW-0479">Metal-binding</keyword>
<sequence length="1116" mass="125238">MKEQCPEDQRPQDVDRQGRQRPRIFPNLVIEIGFCVALLLSQIMSEFFISGFNVLIPSVSQSLNIPAASTGWPSSAFALTAGSSLLLFGQLADKYGGFVVFTSGLTWHLVWTLIAGFSQNEIMLNFCRALQGFGPAAILSAGIMLLGSIYPPGPRKNIVFSIYGGCAPIGFSAGILVSGIADQLLTWRWYFWIGAILILITLVAALIFIPTPIRTQRPNPTLKIDYLGATLFISSLILIFFAVNDCGHAPNGWRTPYIPVTLVIGCILLAGAIYTEYRLTSASSDTDDSQNATPTPILPLTLFRVPHLPALLIALFLFYGTFGIWLLYTVTYMQNILHISPLMVVVWYLPFALGGIVLSFVGGTILHIVPGTILLILSGIGWVMAPLLFAILPKEGVSYWAYIFPAMICGTVGVDITYNITNVFLTTTLPEKQQGLAAAVANSVLFLGSYYMLKRLTFNDHSDLVTVTTLGYFMDQIKSFTEERPPEDAFGTSQSKRALAGPYRLFGNLFLPEPPLKLRDKLDELRPYLLELENREKSTEIDHEAISEKLCTFQLAETQLWKDPLPNRCAEHIVRPSGSWHARIAHHLHNPSYTTLHAKNGEVADATNGCTALIMNHHYDPELHFMFDHFHRREDFCPFAKYPDHIRAFHEKHTNWIRSTLQAKVEIIYGAAHNHPIIRLSPTALSIADPKAIPAIYGHGTPCLKDDVYALTKGTHTHSNMLNTISRDDHSRKRRMLANAFSTKNLENWEFKIVDKVERLLRQLDGRCSSSSNGEMDGNEVDLRFWLNLFTIDAIADIGLSVQLGLLDRGSEEVDVDGEVVRYIECLHRGNRVSSWVIGASGWVGFLRGVSRVVSPYLREQWECGRRFGRVVRSLVEQRVSVQEGRETLSDFLGCLNEDKRGVGRELEKGEIEAEAGLLLDAGSDTTAIALTNVMYYLIKNPQSLIKLREEVSGAILENGVAPYVKVRNLPYLKACLEESLRLSPPVPRGLERKTPPEGMYILGERIPGNFTVSVPTYAVHRDPEIFPDPEAFRPERWLEDDEKIKQMRAVFIPFSSGARACIGRNITFMEQQILVATLVHHYEFALPSKDWMLEWEEAFNLWPGRMPVRIWRRDE</sequence>
<evidence type="ECO:0000256" key="6">
    <source>
        <dbReference type="ARBA" id="ARBA00023004"/>
    </source>
</evidence>
<dbReference type="PRINTS" id="PR00385">
    <property type="entry name" value="P450"/>
</dbReference>
<dbReference type="EMBL" id="NKJJ02000003">
    <property type="protein sequence ID" value="TPR08723.1"/>
    <property type="molecule type" value="Genomic_DNA"/>
</dbReference>
<dbReference type="InterPro" id="IPR020846">
    <property type="entry name" value="MFS_dom"/>
</dbReference>
<feature type="transmembrane region" description="Helical" evidence="9">
    <location>
        <begin position="129"/>
        <end position="150"/>
    </location>
</feature>
<feature type="transmembrane region" description="Helical" evidence="9">
    <location>
        <begin position="310"/>
        <end position="333"/>
    </location>
</feature>
<organism evidence="11 12">
    <name type="scientific">Aspergillus niger</name>
    <dbReference type="NCBI Taxonomy" id="5061"/>
    <lineage>
        <taxon>Eukaryota</taxon>
        <taxon>Fungi</taxon>
        <taxon>Dikarya</taxon>
        <taxon>Ascomycota</taxon>
        <taxon>Pezizomycotina</taxon>
        <taxon>Eurotiomycetes</taxon>
        <taxon>Eurotiomycetidae</taxon>
        <taxon>Eurotiales</taxon>
        <taxon>Aspergillaceae</taxon>
        <taxon>Aspergillus</taxon>
        <taxon>Aspergillus subgen. Circumdati</taxon>
    </lineage>
</organism>
<evidence type="ECO:0000256" key="9">
    <source>
        <dbReference type="SAM" id="Phobius"/>
    </source>
</evidence>
<keyword evidence="5" id="KW-0560">Oxidoreductase</keyword>
<dbReference type="CDD" id="cd11061">
    <property type="entry name" value="CYP67-like"/>
    <property type="match status" value="1"/>
</dbReference>
<dbReference type="PROSITE" id="PS50850">
    <property type="entry name" value="MFS"/>
    <property type="match status" value="1"/>
</dbReference>
<dbReference type="VEuPathDB" id="FungiDB:M747DRAFT_368101"/>
<dbReference type="VEuPathDB" id="FungiDB:ATCC64974_54000"/>
<dbReference type="VEuPathDB" id="FungiDB:ASPNIDRAFT2_37347"/>
<evidence type="ECO:0000256" key="1">
    <source>
        <dbReference type="ARBA" id="ARBA00004141"/>
    </source>
</evidence>
<comment type="cofactor">
    <cofactor evidence="8">
        <name>heme</name>
        <dbReference type="ChEBI" id="CHEBI:30413"/>
    </cofactor>
</comment>